<dbReference type="GO" id="GO:0005643">
    <property type="term" value="C:nuclear pore"/>
    <property type="evidence" value="ECO:0000318"/>
    <property type="project" value="GO_Central"/>
</dbReference>
<keyword evidence="2" id="KW-0677">Repeat</keyword>
<organism evidence="4 5">
    <name type="scientific">Pristionchus pacificus</name>
    <name type="common">Parasitic nematode worm</name>
    <dbReference type="NCBI Taxonomy" id="54126"/>
    <lineage>
        <taxon>Eukaryota</taxon>
        <taxon>Metazoa</taxon>
        <taxon>Ecdysozoa</taxon>
        <taxon>Nematoda</taxon>
        <taxon>Chromadorea</taxon>
        <taxon>Rhabditida</taxon>
        <taxon>Rhabditina</taxon>
        <taxon>Diplogasteromorpha</taxon>
        <taxon>Diplogasteroidea</taxon>
        <taxon>Neodiplogasteridae</taxon>
        <taxon>Pristionchus</taxon>
    </lineage>
</organism>
<dbReference type="InterPro" id="IPR020472">
    <property type="entry name" value="WD40_PAC1"/>
</dbReference>
<dbReference type="InterPro" id="IPR001680">
    <property type="entry name" value="WD40_rpt"/>
</dbReference>
<reference evidence="5" key="1">
    <citation type="journal article" date="2008" name="Nat. Genet.">
        <title>The Pristionchus pacificus genome provides a unique perspective on nematode lifestyle and parasitism.</title>
        <authorList>
            <person name="Dieterich C."/>
            <person name="Clifton S.W."/>
            <person name="Schuster L.N."/>
            <person name="Chinwalla A."/>
            <person name="Delehaunty K."/>
            <person name="Dinkelacker I."/>
            <person name="Fulton L."/>
            <person name="Fulton R."/>
            <person name="Godfrey J."/>
            <person name="Minx P."/>
            <person name="Mitreva M."/>
            <person name="Roeseler W."/>
            <person name="Tian H."/>
            <person name="Witte H."/>
            <person name="Yang S.P."/>
            <person name="Wilson R.K."/>
            <person name="Sommer R.J."/>
        </authorList>
    </citation>
    <scope>NUCLEOTIDE SEQUENCE [LARGE SCALE GENOMIC DNA]</scope>
    <source>
        <strain evidence="5">PS312</strain>
    </source>
</reference>
<protein>
    <submittedName>
        <fullName evidence="4">Rae-1</fullName>
    </submittedName>
</protein>
<dbReference type="SMART" id="SM00320">
    <property type="entry name" value="WD40"/>
    <property type="match status" value="5"/>
</dbReference>
<gene>
    <name evidence="4" type="primary">WBGene00106632</name>
</gene>
<reference evidence="4" key="2">
    <citation type="submission" date="2022-06" db="UniProtKB">
        <authorList>
            <consortium name="EnsemblMetazoa"/>
        </authorList>
    </citation>
    <scope>IDENTIFICATION</scope>
    <source>
        <strain evidence="4">PS312</strain>
    </source>
</reference>
<evidence type="ECO:0000313" key="5">
    <source>
        <dbReference type="Proteomes" id="UP000005239"/>
    </source>
</evidence>
<evidence type="ECO:0000256" key="3">
    <source>
        <dbReference type="PROSITE-ProRule" id="PRU00221"/>
    </source>
</evidence>
<evidence type="ECO:0000313" key="4">
    <source>
        <dbReference type="EnsemblMetazoa" id="PPA17078.1"/>
    </source>
</evidence>
<accession>A0A8R1YFK8</accession>
<dbReference type="SUPFAM" id="SSF50978">
    <property type="entry name" value="WD40 repeat-like"/>
    <property type="match status" value="1"/>
</dbReference>
<dbReference type="Proteomes" id="UP000005239">
    <property type="component" value="Unassembled WGS sequence"/>
</dbReference>
<sequence>MFGSQTTTFGASKPLFGAAVTAAPAATGPSEDVAVCNPPDDTISALRWSPVSNPPLLAAGSWDGVVRVWAINEKGESEGKAQQKIEAPIMAMDWFDDGSKIFLGCADNHARVWDLASNTVAVCGTHDAPISTCNWIKAASYNCLMTGSFDKTLRFWDMRQLPTQSAMASLQLPERVYSADVVYPMACVALANKSIVVYNLENGPQEVRQIESPLKSQSRCIAIFKDKNNQMPCGFALGSIEGRVAIQLIEAPNPKDNFTFKCHRSAELVGGYQEIYGVNDIGFHPNFGTLATIGSDGRYSMWDKDARTKLKTSDQHPVSLTKVSFHPSGMMMAYAVGYDWSKGHEGNVSPGSKIYLHKCDEDMRPKAKK</sequence>
<dbReference type="PROSITE" id="PS00678">
    <property type="entry name" value="WD_REPEATS_1"/>
    <property type="match status" value="2"/>
</dbReference>
<keyword evidence="5" id="KW-1185">Reference proteome</keyword>
<keyword evidence="1 3" id="KW-0853">WD repeat</keyword>
<dbReference type="Gene3D" id="2.130.10.10">
    <property type="entry name" value="YVTN repeat-like/Quinoprotein amine dehydrogenase"/>
    <property type="match status" value="1"/>
</dbReference>
<dbReference type="EnsemblMetazoa" id="PPA17078.1">
    <property type="protein sequence ID" value="PPA17078.1"/>
    <property type="gene ID" value="WBGene00106632"/>
</dbReference>
<dbReference type="InterPro" id="IPR015943">
    <property type="entry name" value="WD40/YVTN_repeat-like_dom_sf"/>
</dbReference>
<proteinExistence type="predicted"/>
<dbReference type="PANTHER" id="PTHR10971">
    <property type="entry name" value="MRNA EXPORT FACTOR AND BUB3"/>
    <property type="match status" value="1"/>
</dbReference>
<dbReference type="PRINTS" id="PR00320">
    <property type="entry name" value="GPROTEINBRPT"/>
</dbReference>
<dbReference type="AlphaFoldDB" id="A0A8R1YFK8"/>
<dbReference type="GO" id="GO:0003723">
    <property type="term" value="F:RNA binding"/>
    <property type="evidence" value="ECO:0000318"/>
    <property type="project" value="GO_Central"/>
</dbReference>
<dbReference type="InterPro" id="IPR019775">
    <property type="entry name" value="WD40_repeat_CS"/>
</dbReference>
<name>A0A8R1YFK8_PRIPA</name>
<dbReference type="GO" id="GO:0006405">
    <property type="term" value="P:RNA export from nucleus"/>
    <property type="evidence" value="ECO:0000318"/>
    <property type="project" value="GO_Central"/>
</dbReference>
<dbReference type="InterPro" id="IPR036322">
    <property type="entry name" value="WD40_repeat_dom_sf"/>
</dbReference>
<evidence type="ECO:0000256" key="1">
    <source>
        <dbReference type="ARBA" id="ARBA00022574"/>
    </source>
</evidence>
<dbReference type="GO" id="GO:0000972">
    <property type="term" value="P:transcription-dependent tethering of RNA polymerase II gene DNA at nuclear periphery"/>
    <property type="evidence" value="ECO:0000318"/>
    <property type="project" value="GO_Central"/>
</dbReference>
<dbReference type="GO" id="GO:0043130">
    <property type="term" value="F:ubiquitin binding"/>
    <property type="evidence" value="ECO:0000318"/>
    <property type="project" value="GO_Central"/>
</dbReference>
<dbReference type="PROSITE" id="PS50082">
    <property type="entry name" value="WD_REPEATS_2"/>
    <property type="match status" value="1"/>
</dbReference>
<evidence type="ECO:0000256" key="2">
    <source>
        <dbReference type="ARBA" id="ARBA00022737"/>
    </source>
</evidence>
<dbReference type="Pfam" id="PF00400">
    <property type="entry name" value="WD40"/>
    <property type="match status" value="3"/>
</dbReference>
<feature type="repeat" description="WD" evidence="3">
    <location>
        <begin position="144"/>
        <end position="159"/>
    </location>
</feature>